<feature type="compositionally biased region" description="Basic and acidic residues" evidence="2">
    <location>
        <begin position="407"/>
        <end position="416"/>
    </location>
</feature>
<evidence type="ECO:0000313" key="4">
    <source>
        <dbReference type="RefSeq" id="XP_014661672.1"/>
    </source>
</evidence>
<keyword evidence="1" id="KW-0175">Coiled coil</keyword>
<dbReference type="PANTHER" id="PTHR22367">
    <property type="entry name" value="COILED-COIL DOMAIN-CONTAINING PROTEIN 14"/>
    <property type="match status" value="1"/>
</dbReference>
<feature type="region of interest" description="Disordered" evidence="2">
    <location>
        <begin position="392"/>
        <end position="416"/>
    </location>
</feature>
<dbReference type="InterPro" id="IPR029343">
    <property type="entry name" value="CCDC14"/>
</dbReference>
<gene>
    <name evidence="4 5" type="primary">LOC106804833</name>
</gene>
<feature type="compositionally biased region" description="Polar residues" evidence="2">
    <location>
        <begin position="491"/>
        <end position="500"/>
    </location>
</feature>
<protein>
    <submittedName>
        <fullName evidence="4 5">Uncharacterized protein LOC106804833</fullName>
    </submittedName>
</protein>
<feature type="region of interest" description="Disordered" evidence="2">
    <location>
        <begin position="765"/>
        <end position="818"/>
    </location>
</feature>
<feature type="compositionally biased region" description="Polar residues" evidence="2">
    <location>
        <begin position="50"/>
        <end position="59"/>
    </location>
</feature>
<feature type="compositionally biased region" description="Basic and acidic residues" evidence="2">
    <location>
        <begin position="29"/>
        <end position="38"/>
    </location>
</feature>
<organism evidence="3 4">
    <name type="scientific">Priapulus caudatus</name>
    <name type="common">Priapulid worm</name>
    <dbReference type="NCBI Taxonomy" id="37621"/>
    <lineage>
        <taxon>Eukaryota</taxon>
        <taxon>Metazoa</taxon>
        <taxon>Ecdysozoa</taxon>
        <taxon>Scalidophora</taxon>
        <taxon>Priapulida</taxon>
        <taxon>Priapulimorpha</taxon>
        <taxon>Priapulimorphida</taxon>
        <taxon>Priapulidae</taxon>
        <taxon>Priapulus</taxon>
    </lineage>
</organism>
<dbReference type="Pfam" id="PF15254">
    <property type="entry name" value="CCDC14"/>
    <property type="match status" value="1"/>
</dbReference>
<proteinExistence type="predicted"/>
<dbReference type="Proteomes" id="UP000695022">
    <property type="component" value="Unplaced"/>
</dbReference>
<feature type="compositionally biased region" description="Gly residues" evidence="2">
    <location>
        <begin position="1005"/>
        <end position="1016"/>
    </location>
</feature>
<evidence type="ECO:0000313" key="3">
    <source>
        <dbReference type="Proteomes" id="UP000695022"/>
    </source>
</evidence>
<feature type="compositionally biased region" description="Basic and acidic residues" evidence="2">
    <location>
        <begin position="1"/>
        <end position="12"/>
    </location>
</feature>
<feature type="region of interest" description="Disordered" evidence="2">
    <location>
        <begin position="1"/>
        <end position="62"/>
    </location>
</feature>
<reference evidence="4 5" key="1">
    <citation type="submission" date="2025-05" db="UniProtKB">
        <authorList>
            <consortium name="RefSeq"/>
        </authorList>
    </citation>
    <scope>IDENTIFICATION</scope>
</reference>
<evidence type="ECO:0000256" key="1">
    <source>
        <dbReference type="SAM" id="Coils"/>
    </source>
</evidence>
<evidence type="ECO:0000256" key="2">
    <source>
        <dbReference type="SAM" id="MobiDB-lite"/>
    </source>
</evidence>
<feature type="region of interest" description="Disordered" evidence="2">
    <location>
        <begin position="350"/>
        <end position="376"/>
    </location>
</feature>
<keyword evidence="3" id="KW-1185">Reference proteome</keyword>
<name>A0ABM1DP01_PRICU</name>
<dbReference type="GeneID" id="106804833"/>
<dbReference type="RefSeq" id="XP_014661673.1">
    <property type="nucleotide sequence ID" value="XM_014806187.1"/>
</dbReference>
<dbReference type="RefSeq" id="XP_014661672.1">
    <property type="nucleotide sequence ID" value="XM_014806186.1"/>
</dbReference>
<evidence type="ECO:0000313" key="5">
    <source>
        <dbReference type="RefSeq" id="XP_014661673.1"/>
    </source>
</evidence>
<feature type="compositionally biased region" description="Low complexity" evidence="2">
    <location>
        <begin position="803"/>
        <end position="815"/>
    </location>
</feature>
<feature type="region of interest" description="Disordered" evidence="2">
    <location>
        <begin position="998"/>
        <end position="1021"/>
    </location>
</feature>
<dbReference type="PANTHER" id="PTHR22367:SF2">
    <property type="entry name" value="COILED-COIL DOMAIN-CONTAINING PROTEIN 14"/>
    <property type="match status" value="1"/>
</dbReference>
<feature type="compositionally biased region" description="Basic residues" evidence="2">
    <location>
        <begin position="13"/>
        <end position="28"/>
    </location>
</feature>
<feature type="compositionally biased region" description="Basic and acidic residues" evidence="2">
    <location>
        <begin position="772"/>
        <end position="786"/>
    </location>
</feature>
<sequence>MPVEGLEKNDSRRGKKNKKARNRKRKAEQKKSDEREKMAMAGHQQAGIINGTSDASDQFSAEEDVASLDEGIERCARLLANMAELGGLKDTPNLLSCLFNQSLPCSTNILPDMQNQPRAYLHPERGGSPHAFEKTVLPYIIPPPLVSVTNTRDSPIVPNIYAVIESMGLSSESTSPNLGSQKIGTSDTAQELGAETVDLQSDESDSISSVVQLLNGGVMEEKVENCRQEEQIQRGCDSAFISQDLQENGIQPQPSSYTNNVMQTGGTEYYQSYDPQSPNWITPTCEHPYSQLPAPMLSFQMPLLTSQAPQSFMSGAPFTSSLVTVAQTPGSYSHDVPAHLTNQGDACHLRNRPSAASRQGQSRAVHVSGASGNNTEASISFPQPVCSINCSSKAEPQPSIKKSPKKQLPESRKGEFTNWLQDEKPKSVACATGATPKQVKGASMSNSPNFSDQAGKPYNGIPMKSSIDVTNKIYNLPNIDDSPISGPLLQSGPSPNNNRPMMQEERNDPSGGRDAVKMLMKCTEDLKLMLGNRGDRRAVQLVQELEMAVGRLPVVMEHRDVQTQIDMALQPLRSENCQLKRRIRIINQQLRERERAERSHHNFDTTFEMELEALNVRLQIDLEEEKQQNQFLQSTVEDLQRELRELDIDNQKLKEDLEMSSNSVDLARLQSELSEVMMKTDATRIRFQALQEQNDLLRTRMKRKDVEVTRMQVYKWEIEYTLSELLKEIECNGASSLEKLYTIIKAQFENSAATGGINGYSKAQDLCTEPGHASEIDPPRTSSEHRPSHRLPNEPPSGMTSRAAAAADGCDDAPAQSATPAASRTAIYGVDAQVSCSSPSERGASSADATLTSFASWKHAVNASANQSDVINGGGVGSDETGCADKAASLVRALAEPLVPSLISDVVNDSLSSGSLTFHSLRILNGQIVEASAGERAAARALPGRDQSGPGSCAGLSKSNAAQVGCASVEQKGACRDELDEMFASLVVDKSVSGRSSQAESSASLGGGGAQDGAGAAGVLPPAASSKRHILQKFLSDVQSRSGGVRNGDAQQLTKWQSSPDLIGLAGTNGTYPAESAEPGSPMQRSCSMQYVNNSNGFCNSKVVSETVSSLRSSDDMEFCKGLEELDSRIATLEKCFQQCQTGSM</sequence>
<feature type="coiled-coil region" evidence="1">
    <location>
        <begin position="608"/>
        <end position="663"/>
    </location>
</feature>
<accession>A0ABM1DP01</accession>
<feature type="region of interest" description="Disordered" evidence="2">
    <location>
        <begin position="480"/>
        <end position="512"/>
    </location>
</feature>